<dbReference type="EMBL" id="JALHLG010000007">
    <property type="protein sequence ID" value="MCJ2186683.1"/>
    <property type="molecule type" value="Genomic_DNA"/>
</dbReference>
<dbReference type="Proteomes" id="UP001202281">
    <property type="component" value="Unassembled WGS sequence"/>
</dbReference>
<dbReference type="RefSeq" id="WP_243919385.1">
    <property type="nucleotide sequence ID" value="NZ_JALHLG010000007.1"/>
</dbReference>
<proteinExistence type="predicted"/>
<name>A0ABT0BNY2_9SPHN</name>
<keyword evidence="2" id="KW-1185">Reference proteome</keyword>
<accession>A0ABT0BNY2</accession>
<protein>
    <submittedName>
        <fullName evidence="1">Uncharacterized protein</fullName>
    </submittedName>
</protein>
<organism evidence="1 2">
    <name type="scientific">Novosphingobium beihaiensis</name>
    <dbReference type="NCBI Taxonomy" id="2930389"/>
    <lineage>
        <taxon>Bacteria</taxon>
        <taxon>Pseudomonadati</taxon>
        <taxon>Pseudomonadota</taxon>
        <taxon>Alphaproteobacteria</taxon>
        <taxon>Sphingomonadales</taxon>
        <taxon>Sphingomonadaceae</taxon>
        <taxon>Novosphingobium</taxon>
    </lineage>
</organism>
<evidence type="ECO:0000313" key="2">
    <source>
        <dbReference type="Proteomes" id="UP001202281"/>
    </source>
</evidence>
<reference evidence="1 2" key="1">
    <citation type="submission" date="2022-04" db="EMBL/GenBank/DDBJ databases">
        <title>Identification of a novel bacterium isolated from mangrove sediments.</title>
        <authorList>
            <person name="Pan X."/>
        </authorList>
    </citation>
    <scope>NUCLEOTIDE SEQUENCE [LARGE SCALE GENOMIC DNA]</scope>
    <source>
        <strain evidence="1 2">B2638</strain>
    </source>
</reference>
<evidence type="ECO:0000313" key="1">
    <source>
        <dbReference type="EMBL" id="MCJ2186683.1"/>
    </source>
</evidence>
<sequence length="76" mass="8788">MKAIWKSVNSRDGKRLVEIFDHGDGFYSFEESREAIEDIPDLGPETYWMCSHVSGLYDSPEAAEIDARATLDWFRE</sequence>
<gene>
    <name evidence="1" type="ORF">MTR66_07650</name>
</gene>
<comment type="caution">
    <text evidence="1">The sequence shown here is derived from an EMBL/GenBank/DDBJ whole genome shotgun (WGS) entry which is preliminary data.</text>
</comment>